<dbReference type="Proteomes" id="UP001154282">
    <property type="component" value="Unassembled WGS sequence"/>
</dbReference>
<proteinExistence type="predicted"/>
<gene>
    <name evidence="1" type="ORF">LITE_LOCUS48301</name>
</gene>
<organism evidence="1 2">
    <name type="scientific">Linum tenue</name>
    <dbReference type="NCBI Taxonomy" id="586396"/>
    <lineage>
        <taxon>Eukaryota</taxon>
        <taxon>Viridiplantae</taxon>
        <taxon>Streptophyta</taxon>
        <taxon>Embryophyta</taxon>
        <taxon>Tracheophyta</taxon>
        <taxon>Spermatophyta</taxon>
        <taxon>Magnoliopsida</taxon>
        <taxon>eudicotyledons</taxon>
        <taxon>Gunneridae</taxon>
        <taxon>Pentapetalae</taxon>
        <taxon>rosids</taxon>
        <taxon>fabids</taxon>
        <taxon>Malpighiales</taxon>
        <taxon>Linaceae</taxon>
        <taxon>Linum</taxon>
    </lineage>
</organism>
<evidence type="ECO:0000313" key="2">
    <source>
        <dbReference type="Proteomes" id="UP001154282"/>
    </source>
</evidence>
<reference evidence="1" key="1">
    <citation type="submission" date="2022-08" db="EMBL/GenBank/DDBJ databases">
        <authorList>
            <person name="Gutierrez-Valencia J."/>
        </authorList>
    </citation>
    <scope>NUCLEOTIDE SEQUENCE</scope>
</reference>
<evidence type="ECO:0000313" key="1">
    <source>
        <dbReference type="EMBL" id="CAI0557275.1"/>
    </source>
</evidence>
<sequence>MVTEANVIVVEHRRAPKNHLPIATRIHGPHKWITFHSSGGGSENWLNKHADFDSMFVAGDSVDVKMAQQMVNRERSDWERGEGKFREGGFELWTTTTGPDKLVNPNSGPDLGRLGCSTVVVAVAEKEWGDQALERKR</sequence>
<dbReference type="AlphaFoldDB" id="A0AAV0RHZ7"/>
<accession>A0AAV0RHZ7</accession>
<name>A0AAV0RHZ7_9ROSI</name>
<comment type="caution">
    <text evidence="1">The sequence shown here is derived from an EMBL/GenBank/DDBJ whole genome shotgun (WGS) entry which is preliminary data.</text>
</comment>
<keyword evidence="2" id="KW-1185">Reference proteome</keyword>
<dbReference type="EMBL" id="CAMGYJ010000011">
    <property type="protein sequence ID" value="CAI0557275.1"/>
    <property type="molecule type" value="Genomic_DNA"/>
</dbReference>
<protein>
    <submittedName>
        <fullName evidence="1">Uncharacterized protein</fullName>
    </submittedName>
</protein>